<keyword evidence="1" id="KW-1133">Transmembrane helix</keyword>
<dbReference type="Proteomes" id="UP000320421">
    <property type="component" value="Chromosome"/>
</dbReference>
<reference evidence="3 4" key="1">
    <citation type="submission" date="2019-02" db="EMBL/GenBank/DDBJ databases">
        <title>Deep-cultivation of Planctomycetes and their phenomic and genomic characterization uncovers novel biology.</title>
        <authorList>
            <person name="Wiegand S."/>
            <person name="Jogler M."/>
            <person name="Boedeker C."/>
            <person name="Pinto D."/>
            <person name="Vollmers J."/>
            <person name="Rivas-Marin E."/>
            <person name="Kohn T."/>
            <person name="Peeters S.H."/>
            <person name="Heuer A."/>
            <person name="Rast P."/>
            <person name="Oberbeckmann S."/>
            <person name="Bunk B."/>
            <person name="Jeske O."/>
            <person name="Meyerdierks A."/>
            <person name="Storesund J.E."/>
            <person name="Kallscheuer N."/>
            <person name="Luecker S."/>
            <person name="Lage O.M."/>
            <person name="Pohl T."/>
            <person name="Merkel B.J."/>
            <person name="Hornburger P."/>
            <person name="Mueller R.-W."/>
            <person name="Bruemmer F."/>
            <person name="Labrenz M."/>
            <person name="Spormann A.M."/>
            <person name="Op den Camp H."/>
            <person name="Overmann J."/>
            <person name="Amann R."/>
            <person name="Jetten M.S.M."/>
            <person name="Mascher T."/>
            <person name="Medema M.H."/>
            <person name="Devos D.P."/>
            <person name="Kaster A.-K."/>
            <person name="Ovreas L."/>
            <person name="Rohde M."/>
            <person name="Galperin M.Y."/>
            <person name="Jogler C."/>
        </authorList>
    </citation>
    <scope>NUCLEOTIDE SEQUENCE [LARGE SCALE GENOMIC DNA]</scope>
    <source>
        <strain evidence="3 4">HG66A1</strain>
    </source>
</reference>
<dbReference type="InterPro" id="IPR050623">
    <property type="entry name" value="Glucan_succinyl_AcylTrfase"/>
</dbReference>
<keyword evidence="1" id="KW-0812">Transmembrane</keyword>
<dbReference type="Pfam" id="PF01757">
    <property type="entry name" value="Acyl_transf_3"/>
    <property type="match status" value="1"/>
</dbReference>
<feature type="transmembrane region" description="Helical" evidence="1">
    <location>
        <begin position="235"/>
        <end position="255"/>
    </location>
</feature>
<evidence type="ECO:0000313" key="3">
    <source>
        <dbReference type="EMBL" id="QDT19573.1"/>
    </source>
</evidence>
<dbReference type="EC" id="2.1.-.-" evidence="3"/>
<feature type="transmembrane region" description="Helical" evidence="1">
    <location>
        <begin position="38"/>
        <end position="55"/>
    </location>
</feature>
<feature type="transmembrane region" description="Helical" evidence="1">
    <location>
        <begin position="163"/>
        <end position="183"/>
    </location>
</feature>
<sequence>MNSPSVLSAVEPVEVCTASDSSRSSAPRFYYMDSMRSILMMLGVVLHGALIYSATDHWIVSDSHNSIFFSLLDSVIHVFRMPTFFIIAGFFSMMSLQKYGIKVFTQVRLVRIVVPLLSTALIVNTLELYFRTTVLHHEPMSLGHFLARVLPQLWLSGQWVSHLWFLLTLLQFFAVGISLFLLAGYLPKWTQMRPLVAGIRKNCYFLLLIPCADLVWNVAAKIAPNIFHGSLCCGLLNLEDFITFLPYFLLGLWLFKDKTLQDEFHRIARWEWGMLPLAVLVHYLEENAHGFNTESLLRIYSFGVICALASHICYVLFYRFMNRDSRVFRYLSDASYSIYLFHHICVVIFGYLLLSSTIAIGYKFLAVEIATFAVTLSLHHFLILRIPVLRFLFNGKKTARS</sequence>
<dbReference type="AlphaFoldDB" id="A0A517PJL9"/>
<proteinExistence type="predicted"/>
<dbReference type="EMBL" id="CP036266">
    <property type="protein sequence ID" value="QDT19573.1"/>
    <property type="molecule type" value="Genomic_DNA"/>
</dbReference>
<organism evidence="3 4">
    <name type="scientific">Gimesia chilikensis</name>
    <dbReference type="NCBI Taxonomy" id="2605989"/>
    <lineage>
        <taxon>Bacteria</taxon>
        <taxon>Pseudomonadati</taxon>
        <taxon>Planctomycetota</taxon>
        <taxon>Planctomycetia</taxon>
        <taxon>Planctomycetales</taxon>
        <taxon>Planctomycetaceae</taxon>
        <taxon>Gimesia</taxon>
    </lineage>
</organism>
<feature type="domain" description="Acyltransferase 3" evidence="2">
    <location>
        <begin position="30"/>
        <end position="375"/>
    </location>
</feature>
<gene>
    <name evidence="3" type="primary">mdoC</name>
    <name evidence="3" type="ORF">HG66A1_13390</name>
</gene>
<keyword evidence="4" id="KW-1185">Reference proteome</keyword>
<evidence type="ECO:0000313" key="4">
    <source>
        <dbReference type="Proteomes" id="UP000320421"/>
    </source>
</evidence>
<protein>
    <submittedName>
        <fullName evidence="3">Glucans biosynthesis protein C</fullName>
        <ecNumber evidence="3">2.1.-.-</ecNumber>
    </submittedName>
</protein>
<evidence type="ECO:0000259" key="2">
    <source>
        <dbReference type="Pfam" id="PF01757"/>
    </source>
</evidence>
<feature type="transmembrane region" description="Helical" evidence="1">
    <location>
        <begin position="67"/>
        <end position="91"/>
    </location>
</feature>
<evidence type="ECO:0000256" key="1">
    <source>
        <dbReference type="SAM" id="Phobius"/>
    </source>
</evidence>
<feature type="transmembrane region" description="Helical" evidence="1">
    <location>
        <begin position="296"/>
        <end position="317"/>
    </location>
</feature>
<feature type="transmembrane region" description="Helical" evidence="1">
    <location>
        <begin position="338"/>
        <end position="360"/>
    </location>
</feature>
<name>A0A517PJL9_9PLAN</name>
<feature type="transmembrane region" description="Helical" evidence="1">
    <location>
        <begin position="267"/>
        <end position="284"/>
    </location>
</feature>
<feature type="transmembrane region" description="Helical" evidence="1">
    <location>
        <begin position="372"/>
        <end position="393"/>
    </location>
</feature>
<dbReference type="PANTHER" id="PTHR36927:SF3">
    <property type="entry name" value="GLUCANS BIOSYNTHESIS PROTEIN C"/>
    <property type="match status" value="1"/>
</dbReference>
<dbReference type="RefSeq" id="WP_197997006.1">
    <property type="nucleotide sequence ID" value="NZ_CP036266.1"/>
</dbReference>
<keyword evidence="1" id="KW-0472">Membrane</keyword>
<dbReference type="GO" id="GO:0016747">
    <property type="term" value="F:acyltransferase activity, transferring groups other than amino-acyl groups"/>
    <property type="evidence" value="ECO:0007669"/>
    <property type="project" value="InterPro"/>
</dbReference>
<feature type="transmembrane region" description="Helical" evidence="1">
    <location>
        <begin position="204"/>
        <end position="223"/>
    </location>
</feature>
<dbReference type="InterPro" id="IPR002656">
    <property type="entry name" value="Acyl_transf_3_dom"/>
</dbReference>
<accession>A0A517PJL9</accession>
<feature type="transmembrane region" description="Helical" evidence="1">
    <location>
        <begin position="112"/>
        <end position="130"/>
    </location>
</feature>
<keyword evidence="3" id="KW-0808">Transferase</keyword>
<dbReference type="PANTHER" id="PTHR36927">
    <property type="entry name" value="BLR4337 PROTEIN"/>
    <property type="match status" value="1"/>
</dbReference>